<evidence type="ECO:0000313" key="4">
    <source>
        <dbReference type="Proteomes" id="UP001595975"/>
    </source>
</evidence>
<feature type="transmembrane region" description="Helical" evidence="2">
    <location>
        <begin position="59"/>
        <end position="78"/>
    </location>
</feature>
<evidence type="ECO:0008006" key="5">
    <source>
        <dbReference type="Google" id="ProtNLM"/>
    </source>
</evidence>
<feature type="transmembrane region" description="Helical" evidence="2">
    <location>
        <begin position="35"/>
        <end position="53"/>
    </location>
</feature>
<sequence length="106" mass="11292">MRQQRRQRRIVAGLRARGLAVRGRVWAATSGSRPGTLPVLGLLPPVLLAAGLSAEAAPLLWPLIAGWLLVLGCAGMLLRRPAGGDGRTRAGRTRAVRRAATRRSGR</sequence>
<reference evidence="4" key="1">
    <citation type="journal article" date="2019" name="Int. J. Syst. Evol. Microbiol.">
        <title>The Global Catalogue of Microorganisms (GCM) 10K type strain sequencing project: providing services to taxonomists for standard genome sequencing and annotation.</title>
        <authorList>
            <consortium name="The Broad Institute Genomics Platform"/>
            <consortium name="The Broad Institute Genome Sequencing Center for Infectious Disease"/>
            <person name="Wu L."/>
            <person name="Ma J."/>
        </authorList>
    </citation>
    <scope>NUCLEOTIDE SEQUENCE [LARGE SCALE GENOMIC DNA]</scope>
    <source>
        <strain evidence="4">CGMCC 4.1437</strain>
    </source>
</reference>
<keyword evidence="2" id="KW-1133">Transmembrane helix</keyword>
<keyword evidence="4" id="KW-1185">Reference proteome</keyword>
<comment type="caution">
    <text evidence="3">The sequence shown here is derived from an EMBL/GenBank/DDBJ whole genome shotgun (WGS) entry which is preliminary data.</text>
</comment>
<keyword evidence="2" id="KW-0472">Membrane</keyword>
<dbReference type="Proteomes" id="UP001595975">
    <property type="component" value="Unassembled WGS sequence"/>
</dbReference>
<gene>
    <name evidence="3" type="ORF">ACFP3U_36035</name>
</gene>
<evidence type="ECO:0000256" key="2">
    <source>
        <dbReference type="SAM" id="Phobius"/>
    </source>
</evidence>
<name>A0ABW0XES3_9ACTN</name>
<evidence type="ECO:0000313" key="3">
    <source>
        <dbReference type="EMBL" id="MFC5668358.1"/>
    </source>
</evidence>
<protein>
    <recommendedName>
        <fullName evidence="5">Integral membrane protein</fullName>
    </recommendedName>
</protein>
<feature type="region of interest" description="Disordered" evidence="1">
    <location>
        <begin position="81"/>
        <end position="106"/>
    </location>
</feature>
<accession>A0ABW0XES3</accession>
<dbReference type="RefSeq" id="WP_380229996.1">
    <property type="nucleotide sequence ID" value="NZ_JBHSOF010000094.1"/>
</dbReference>
<keyword evidence="2" id="KW-0812">Transmembrane</keyword>
<organism evidence="3 4">
    <name type="scientific">Kitasatospora misakiensis</name>
    <dbReference type="NCBI Taxonomy" id="67330"/>
    <lineage>
        <taxon>Bacteria</taxon>
        <taxon>Bacillati</taxon>
        <taxon>Actinomycetota</taxon>
        <taxon>Actinomycetes</taxon>
        <taxon>Kitasatosporales</taxon>
        <taxon>Streptomycetaceae</taxon>
        <taxon>Kitasatospora</taxon>
    </lineage>
</organism>
<feature type="compositionally biased region" description="Basic residues" evidence="1">
    <location>
        <begin position="89"/>
        <end position="106"/>
    </location>
</feature>
<proteinExistence type="predicted"/>
<evidence type="ECO:0000256" key="1">
    <source>
        <dbReference type="SAM" id="MobiDB-lite"/>
    </source>
</evidence>
<dbReference type="EMBL" id="JBHSOF010000094">
    <property type="protein sequence ID" value="MFC5668358.1"/>
    <property type="molecule type" value="Genomic_DNA"/>
</dbReference>